<name>A0A9W8JE91_9AGAR</name>
<feature type="non-terminal residue" evidence="1">
    <location>
        <position position="235"/>
    </location>
</feature>
<accession>A0A9W8JE91</accession>
<reference evidence="1" key="1">
    <citation type="submission" date="2022-06" db="EMBL/GenBank/DDBJ databases">
        <title>Genome Sequence of Candolleomyces eurysporus.</title>
        <authorList>
            <person name="Buettner E."/>
        </authorList>
    </citation>
    <scope>NUCLEOTIDE SEQUENCE</scope>
    <source>
        <strain evidence="1">VTCC 930004</strain>
    </source>
</reference>
<sequence length="235" mass="26737">MLQSLTTALLKPDAPNNSYEEYAECIEWNNAEDRVRFVKRFEELNLIPQIASNDHEHRHPFWLTDSDLDTAEDREYRYAAYEQPPASGEKAAEKEELYEDISSLGKRGLGHYGAGAHHATKASLAPLARSEPWNFHQPNIFAMSPSEFESSIEKLRTLRPIFYEKIRAQLRLKAKAGQLNGTLLNPDMDDFQLAIANVVSSDHRAFLNECFEGEYAQRDGDTELVSPDFKTGETL</sequence>
<dbReference type="OrthoDB" id="2735536at2759"/>
<dbReference type="EMBL" id="JANBPK010000752">
    <property type="protein sequence ID" value="KAJ2933075.1"/>
    <property type="molecule type" value="Genomic_DNA"/>
</dbReference>
<organism evidence="1 2">
    <name type="scientific">Candolleomyces eurysporus</name>
    <dbReference type="NCBI Taxonomy" id="2828524"/>
    <lineage>
        <taxon>Eukaryota</taxon>
        <taxon>Fungi</taxon>
        <taxon>Dikarya</taxon>
        <taxon>Basidiomycota</taxon>
        <taxon>Agaricomycotina</taxon>
        <taxon>Agaricomycetes</taxon>
        <taxon>Agaricomycetidae</taxon>
        <taxon>Agaricales</taxon>
        <taxon>Agaricineae</taxon>
        <taxon>Psathyrellaceae</taxon>
        <taxon>Candolleomyces</taxon>
    </lineage>
</organism>
<evidence type="ECO:0000313" key="1">
    <source>
        <dbReference type="EMBL" id="KAJ2933075.1"/>
    </source>
</evidence>
<dbReference type="AlphaFoldDB" id="A0A9W8JE91"/>
<dbReference type="Proteomes" id="UP001140091">
    <property type="component" value="Unassembled WGS sequence"/>
</dbReference>
<proteinExistence type="predicted"/>
<protein>
    <submittedName>
        <fullName evidence="1">Uncharacterized protein</fullName>
    </submittedName>
</protein>
<comment type="caution">
    <text evidence="1">The sequence shown here is derived from an EMBL/GenBank/DDBJ whole genome shotgun (WGS) entry which is preliminary data.</text>
</comment>
<keyword evidence="2" id="KW-1185">Reference proteome</keyword>
<evidence type="ECO:0000313" key="2">
    <source>
        <dbReference type="Proteomes" id="UP001140091"/>
    </source>
</evidence>
<gene>
    <name evidence="1" type="ORF">H1R20_g4023</name>
</gene>